<dbReference type="Pfam" id="PF00225">
    <property type="entry name" value="Kinesin"/>
    <property type="match status" value="1"/>
</dbReference>
<dbReference type="EMBL" id="CAJZBQ010000044">
    <property type="protein sequence ID" value="CAG9327506.1"/>
    <property type="molecule type" value="Genomic_DNA"/>
</dbReference>
<name>A0AAU9JMF6_9CILI</name>
<evidence type="ECO:0000256" key="6">
    <source>
        <dbReference type="PROSITE-ProRule" id="PRU00283"/>
    </source>
</evidence>
<dbReference type="InterPro" id="IPR027640">
    <property type="entry name" value="Kinesin-like_fam"/>
</dbReference>
<sequence length="270" mass="30260">MSRRGYVQAIGKDKNIGIKAYARFRPLIDPFQNDETDLYVYPNPSTVMVKKSLDNADSYTLDGVFPPTTSQEEIFNVVGKPIIEDILSGYNGTVFAYGQTGSGKSYTMMGLNIYDSDTKGIIPRATNLIFSKLQESNREIEYSLKCSIIEIYKESLRDLLSNSGAKLKIKEGPRKGVFVQGLKEVYVVCEEELMNVIALAESKRTVASTKLNQVSSRSHQLFVLEVDQKLPDDTEKRGVMNFIDLAGSEKVKESGVTGEKLEKNWKKLKK</sequence>
<keyword evidence="2 6" id="KW-0547">Nucleotide-binding</keyword>
<dbReference type="GO" id="GO:0005874">
    <property type="term" value="C:microtubule"/>
    <property type="evidence" value="ECO:0007669"/>
    <property type="project" value="UniProtKB-KW"/>
</dbReference>
<protein>
    <recommendedName>
        <fullName evidence="7">Kinesin-like protein</fullName>
    </recommendedName>
</protein>
<evidence type="ECO:0000256" key="7">
    <source>
        <dbReference type="RuleBase" id="RU000394"/>
    </source>
</evidence>
<evidence type="ECO:0000256" key="2">
    <source>
        <dbReference type="ARBA" id="ARBA00022741"/>
    </source>
</evidence>
<evidence type="ECO:0000259" key="8">
    <source>
        <dbReference type="PROSITE" id="PS50067"/>
    </source>
</evidence>
<dbReference type="AlphaFoldDB" id="A0AAU9JMF6"/>
<comment type="similarity">
    <text evidence="6 7">Belongs to the TRAFAC class myosin-kinesin ATPase superfamily. Kinesin family.</text>
</comment>
<dbReference type="PROSITE" id="PS00411">
    <property type="entry name" value="KINESIN_MOTOR_1"/>
    <property type="match status" value="1"/>
</dbReference>
<keyword evidence="5 6" id="KW-0505">Motor protein</keyword>
<dbReference type="InterPro" id="IPR019821">
    <property type="entry name" value="Kinesin_motor_CS"/>
</dbReference>
<evidence type="ECO:0000313" key="9">
    <source>
        <dbReference type="EMBL" id="CAG9327506.1"/>
    </source>
</evidence>
<feature type="domain" description="Kinesin motor" evidence="8">
    <location>
        <begin position="17"/>
        <end position="270"/>
    </location>
</feature>
<evidence type="ECO:0000256" key="3">
    <source>
        <dbReference type="ARBA" id="ARBA00022840"/>
    </source>
</evidence>
<evidence type="ECO:0000256" key="1">
    <source>
        <dbReference type="ARBA" id="ARBA00022701"/>
    </source>
</evidence>
<dbReference type="InterPro" id="IPR001752">
    <property type="entry name" value="Kinesin_motor_dom"/>
</dbReference>
<dbReference type="GO" id="GO:0007018">
    <property type="term" value="P:microtubule-based movement"/>
    <property type="evidence" value="ECO:0007669"/>
    <property type="project" value="InterPro"/>
</dbReference>
<evidence type="ECO:0000313" key="10">
    <source>
        <dbReference type="Proteomes" id="UP001162131"/>
    </source>
</evidence>
<dbReference type="PANTHER" id="PTHR47968">
    <property type="entry name" value="CENTROMERE PROTEIN E"/>
    <property type="match status" value="1"/>
</dbReference>
<keyword evidence="3 6" id="KW-0067">ATP-binding</keyword>
<gene>
    <name evidence="9" type="ORF">BSTOLATCC_MIC44141</name>
</gene>
<dbReference type="GO" id="GO:0003777">
    <property type="term" value="F:microtubule motor activity"/>
    <property type="evidence" value="ECO:0007669"/>
    <property type="project" value="InterPro"/>
</dbReference>
<feature type="binding site" evidence="6">
    <location>
        <begin position="98"/>
        <end position="105"/>
    </location>
    <ligand>
        <name>ATP</name>
        <dbReference type="ChEBI" id="CHEBI:30616"/>
    </ligand>
</feature>
<dbReference type="SMART" id="SM00129">
    <property type="entry name" value="KISc"/>
    <property type="match status" value="1"/>
</dbReference>
<evidence type="ECO:0000256" key="5">
    <source>
        <dbReference type="ARBA" id="ARBA00023175"/>
    </source>
</evidence>
<organism evidence="9 10">
    <name type="scientific">Blepharisma stoltei</name>
    <dbReference type="NCBI Taxonomy" id="1481888"/>
    <lineage>
        <taxon>Eukaryota</taxon>
        <taxon>Sar</taxon>
        <taxon>Alveolata</taxon>
        <taxon>Ciliophora</taxon>
        <taxon>Postciliodesmatophora</taxon>
        <taxon>Heterotrichea</taxon>
        <taxon>Heterotrichida</taxon>
        <taxon>Blepharismidae</taxon>
        <taxon>Blepharisma</taxon>
    </lineage>
</organism>
<dbReference type="PRINTS" id="PR00380">
    <property type="entry name" value="KINESINHEAVY"/>
</dbReference>
<keyword evidence="4" id="KW-0175">Coiled coil</keyword>
<dbReference type="Gene3D" id="3.40.850.10">
    <property type="entry name" value="Kinesin motor domain"/>
    <property type="match status" value="1"/>
</dbReference>
<dbReference type="PROSITE" id="PS50067">
    <property type="entry name" value="KINESIN_MOTOR_2"/>
    <property type="match status" value="1"/>
</dbReference>
<comment type="caution">
    <text evidence="9">The sequence shown here is derived from an EMBL/GenBank/DDBJ whole genome shotgun (WGS) entry which is preliminary data.</text>
</comment>
<reference evidence="9" key="1">
    <citation type="submission" date="2021-09" db="EMBL/GenBank/DDBJ databases">
        <authorList>
            <consortium name="AG Swart"/>
            <person name="Singh M."/>
            <person name="Singh A."/>
            <person name="Seah K."/>
            <person name="Emmerich C."/>
        </authorList>
    </citation>
    <scope>NUCLEOTIDE SEQUENCE</scope>
    <source>
        <strain evidence="9">ATCC30299</strain>
    </source>
</reference>
<dbReference type="InterPro" id="IPR027417">
    <property type="entry name" value="P-loop_NTPase"/>
</dbReference>
<keyword evidence="1 7" id="KW-0493">Microtubule</keyword>
<accession>A0AAU9JMF6</accession>
<dbReference type="Proteomes" id="UP001162131">
    <property type="component" value="Unassembled WGS sequence"/>
</dbReference>
<dbReference type="SUPFAM" id="SSF52540">
    <property type="entry name" value="P-loop containing nucleoside triphosphate hydrolases"/>
    <property type="match status" value="1"/>
</dbReference>
<dbReference type="GO" id="GO:0008017">
    <property type="term" value="F:microtubule binding"/>
    <property type="evidence" value="ECO:0007669"/>
    <property type="project" value="InterPro"/>
</dbReference>
<proteinExistence type="inferred from homology"/>
<dbReference type="InterPro" id="IPR036961">
    <property type="entry name" value="Kinesin_motor_dom_sf"/>
</dbReference>
<evidence type="ECO:0000256" key="4">
    <source>
        <dbReference type="ARBA" id="ARBA00023054"/>
    </source>
</evidence>
<dbReference type="GO" id="GO:0005524">
    <property type="term" value="F:ATP binding"/>
    <property type="evidence" value="ECO:0007669"/>
    <property type="project" value="UniProtKB-UniRule"/>
</dbReference>
<dbReference type="PANTHER" id="PTHR47968:SF36">
    <property type="entry name" value="KINESIN HEAVY CHAIN ISOFORM X1"/>
    <property type="match status" value="1"/>
</dbReference>
<keyword evidence="10" id="KW-1185">Reference proteome</keyword>